<feature type="domain" description="Pyruvate phosphate dikinase AMP/ATP-binding" evidence="2">
    <location>
        <begin position="19"/>
        <end position="316"/>
    </location>
</feature>
<dbReference type="Pfam" id="PF00391">
    <property type="entry name" value="PEP-utilizers"/>
    <property type="match status" value="1"/>
</dbReference>
<dbReference type="GO" id="GO:0016301">
    <property type="term" value="F:kinase activity"/>
    <property type="evidence" value="ECO:0007669"/>
    <property type="project" value="InterPro"/>
</dbReference>
<name>A0A430HTV3_9BURK</name>
<evidence type="ECO:0000313" key="3">
    <source>
        <dbReference type="EMBL" id="RSZ60895.1"/>
    </source>
</evidence>
<dbReference type="OrthoDB" id="9765468at2"/>
<dbReference type="Pfam" id="PF01326">
    <property type="entry name" value="PPDK_N"/>
    <property type="match status" value="1"/>
</dbReference>
<dbReference type="Gene3D" id="3.50.30.10">
    <property type="entry name" value="Phosphohistidine domain"/>
    <property type="match status" value="1"/>
</dbReference>
<evidence type="ECO:0000259" key="1">
    <source>
        <dbReference type="Pfam" id="PF00391"/>
    </source>
</evidence>
<comment type="caution">
    <text evidence="3">The sequence shown here is derived from an EMBL/GenBank/DDBJ whole genome shotgun (WGS) entry which is preliminary data.</text>
</comment>
<dbReference type="Gene3D" id="3.30.1490.20">
    <property type="entry name" value="ATP-grasp fold, A domain"/>
    <property type="match status" value="1"/>
</dbReference>
<sequence>MNTSYTFAELAAQDDAVAVAGRKAVSLVELLKIGVPVPDGAVLTTVAFKQFAAFNRLESQVSEVLLRLRTPDAGGVADAIAALKQAMHEARMPQGIASAIAAIADGAPQAAWAVRSSCTQEDMAGASFAGIYESVLNVRGEAALHAAVKQCWASMFSDMAERYCARNRIDLGQGGMAVILQRMVNSDASGVAFSVNPQSGHDTEMVIEACFGLGEALVSGHITPDQYRYDWYRDQETGRQVNHKGLRILAQPDGSNLTEMLDEQAATRAVLTDAQVATLARECLRIQKAYGFPVDIEWALEGGKFYFVQARPVTAIHYGALQMEWSNADFKDGGVSSSVCSAFMWSLYDAVWEAICPNYTSSIRVHPDFKVDAWGRMFFSRPYWNLTAIKAGVKSLPGFVEREFDEGVGVKVTYEGNGHVTPLSLKILARGVSVLARLKWILWRSKSRLPGFKREQAARLAELPRVLAALSEQALPAFYIRFVNEEFFRSEYSYFHHIFSTNNAMTLFRDGFKKLKSRYTVLDLISGLAGLSHLHLNVDLWDVAQELRADPATAAYWAETPTPALIAAWRAGSQEHGMARAAAVVERHKYRSTRELDITVERFGENPEFLFDNIKQCLALGAGSNPHDGVRDQADRHEKTLRDFAASLPVHKRGGMIKRIEELRFYLWWREELRDLSTAYYHWVRQLTLRVGQRFVREGIIDSVEDIFHLPKDDINAVLSDKMDGATARVRCQKNKDYYLSFRKFSPPDEIGARFLQDEPASAGAASATRFHGIPCSQGMVEGRVKIIADIHDAERLEKGDILITRFTDPGWTAKFPLLAAVATETGGLLSHAAVISREYGIPAVLAVKNLTALLVDGQLVRIDGGRGLVEVIEVPHE</sequence>
<organism evidence="3 4">
    <name type="scientific">Massilia atriviolacea</name>
    <dbReference type="NCBI Taxonomy" id="2495579"/>
    <lineage>
        <taxon>Bacteria</taxon>
        <taxon>Pseudomonadati</taxon>
        <taxon>Pseudomonadota</taxon>
        <taxon>Betaproteobacteria</taxon>
        <taxon>Burkholderiales</taxon>
        <taxon>Oxalobacteraceae</taxon>
        <taxon>Telluria group</taxon>
        <taxon>Massilia</taxon>
    </lineage>
</organism>
<dbReference type="SUPFAM" id="SSF56059">
    <property type="entry name" value="Glutathione synthetase ATP-binding domain-like"/>
    <property type="match status" value="1"/>
</dbReference>
<dbReference type="Gene3D" id="3.30.470.20">
    <property type="entry name" value="ATP-grasp fold, B domain"/>
    <property type="match status" value="1"/>
</dbReference>
<dbReference type="Proteomes" id="UP000278085">
    <property type="component" value="Unassembled WGS sequence"/>
</dbReference>
<evidence type="ECO:0000313" key="4">
    <source>
        <dbReference type="Proteomes" id="UP000278085"/>
    </source>
</evidence>
<dbReference type="AlphaFoldDB" id="A0A430HTV3"/>
<dbReference type="PANTHER" id="PTHR43615">
    <property type="entry name" value="PHOSPHOENOLPYRUVATE SYNTHASE-RELATED"/>
    <property type="match status" value="1"/>
</dbReference>
<accession>A0A430HTV3</accession>
<dbReference type="InterPro" id="IPR013815">
    <property type="entry name" value="ATP_grasp_subdomain_1"/>
</dbReference>
<gene>
    <name evidence="3" type="ORF">EJB06_01795</name>
</gene>
<dbReference type="GO" id="GO:0005524">
    <property type="term" value="F:ATP binding"/>
    <property type="evidence" value="ECO:0007669"/>
    <property type="project" value="InterPro"/>
</dbReference>
<reference evidence="3 4" key="1">
    <citation type="submission" date="2018-12" db="EMBL/GenBank/DDBJ databases">
        <authorList>
            <person name="Yang E."/>
        </authorList>
    </citation>
    <scope>NUCLEOTIDE SEQUENCE [LARGE SCALE GENOMIC DNA]</scope>
    <source>
        <strain evidence="3 4">SOD</strain>
    </source>
</reference>
<dbReference type="InterPro" id="IPR036637">
    <property type="entry name" value="Phosphohistidine_dom_sf"/>
</dbReference>
<keyword evidence="4" id="KW-1185">Reference proteome</keyword>
<dbReference type="InterPro" id="IPR051549">
    <property type="entry name" value="PEP_Utilizing_Enz"/>
</dbReference>
<protein>
    <recommendedName>
        <fullName evidence="5">Phosphoenolpyruvate synthase</fullName>
    </recommendedName>
</protein>
<dbReference type="InterPro" id="IPR002192">
    <property type="entry name" value="PPDK_AMP/ATP-bd"/>
</dbReference>
<evidence type="ECO:0000259" key="2">
    <source>
        <dbReference type="Pfam" id="PF01326"/>
    </source>
</evidence>
<evidence type="ECO:0008006" key="5">
    <source>
        <dbReference type="Google" id="ProtNLM"/>
    </source>
</evidence>
<dbReference type="InterPro" id="IPR008279">
    <property type="entry name" value="PEP-util_enz_mobile_dom"/>
</dbReference>
<dbReference type="EMBL" id="RXLQ01000001">
    <property type="protein sequence ID" value="RSZ60895.1"/>
    <property type="molecule type" value="Genomic_DNA"/>
</dbReference>
<dbReference type="SUPFAM" id="SSF52009">
    <property type="entry name" value="Phosphohistidine domain"/>
    <property type="match status" value="1"/>
</dbReference>
<feature type="domain" description="PEP-utilising enzyme mobile" evidence="1">
    <location>
        <begin position="798"/>
        <end position="868"/>
    </location>
</feature>
<dbReference type="PANTHER" id="PTHR43615:SF1">
    <property type="entry name" value="PPDK_N DOMAIN-CONTAINING PROTEIN"/>
    <property type="match status" value="1"/>
</dbReference>
<proteinExistence type="predicted"/>
<dbReference type="RefSeq" id="WP_126072279.1">
    <property type="nucleotide sequence ID" value="NZ_CP051166.1"/>
</dbReference>